<dbReference type="OrthoDB" id="995555at2759"/>
<dbReference type="EMBL" id="JAIQCV010000010">
    <property type="protein sequence ID" value="KAH1057131.1"/>
    <property type="molecule type" value="Genomic_DNA"/>
</dbReference>
<dbReference type="PROSITE" id="PS50158">
    <property type="entry name" value="ZF_CCHC"/>
    <property type="match status" value="1"/>
</dbReference>
<dbReference type="PANTHER" id="PTHR31286:SF173">
    <property type="entry name" value="DUF4283 DOMAIN-CONTAINING PROTEIN"/>
    <property type="match status" value="1"/>
</dbReference>
<accession>A0A9D3UTT4</accession>
<evidence type="ECO:0000313" key="3">
    <source>
        <dbReference type="EMBL" id="KAH1057131.1"/>
    </source>
</evidence>
<protein>
    <recommendedName>
        <fullName evidence="2">CCHC-type domain-containing protein</fullName>
    </recommendedName>
</protein>
<dbReference type="InterPro" id="IPR001878">
    <property type="entry name" value="Znf_CCHC"/>
</dbReference>
<organism evidence="3 4">
    <name type="scientific">Gossypium stocksii</name>
    <dbReference type="NCBI Taxonomy" id="47602"/>
    <lineage>
        <taxon>Eukaryota</taxon>
        <taxon>Viridiplantae</taxon>
        <taxon>Streptophyta</taxon>
        <taxon>Embryophyta</taxon>
        <taxon>Tracheophyta</taxon>
        <taxon>Spermatophyta</taxon>
        <taxon>Magnoliopsida</taxon>
        <taxon>eudicotyledons</taxon>
        <taxon>Gunneridae</taxon>
        <taxon>Pentapetalae</taxon>
        <taxon>rosids</taxon>
        <taxon>malvids</taxon>
        <taxon>Malvales</taxon>
        <taxon>Malvaceae</taxon>
        <taxon>Malvoideae</taxon>
        <taxon>Gossypium</taxon>
    </lineage>
</organism>
<evidence type="ECO:0000313" key="4">
    <source>
        <dbReference type="Proteomes" id="UP000828251"/>
    </source>
</evidence>
<keyword evidence="1" id="KW-0479">Metal-binding</keyword>
<reference evidence="3 4" key="1">
    <citation type="journal article" date="2021" name="Plant Biotechnol. J.">
        <title>Multi-omics assisted identification of the key and species-specific regulatory components of drought-tolerant mechanisms in Gossypium stocksii.</title>
        <authorList>
            <person name="Yu D."/>
            <person name="Ke L."/>
            <person name="Zhang D."/>
            <person name="Wu Y."/>
            <person name="Sun Y."/>
            <person name="Mei J."/>
            <person name="Sun J."/>
            <person name="Sun Y."/>
        </authorList>
    </citation>
    <scope>NUCLEOTIDE SEQUENCE [LARGE SCALE GENOMIC DNA]</scope>
    <source>
        <strain evidence="4">cv. E1</strain>
        <tissue evidence="3">Leaf</tissue>
    </source>
</reference>
<name>A0A9D3UTT4_9ROSI</name>
<dbReference type="Proteomes" id="UP000828251">
    <property type="component" value="Unassembled WGS sequence"/>
</dbReference>
<keyword evidence="1" id="KW-0862">Zinc</keyword>
<keyword evidence="4" id="KW-1185">Reference proteome</keyword>
<dbReference type="GO" id="GO:0003676">
    <property type="term" value="F:nucleic acid binding"/>
    <property type="evidence" value="ECO:0007669"/>
    <property type="project" value="InterPro"/>
</dbReference>
<feature type="domain" description="CCHC-type" evidence="2">
    <location>
        <begin position="54"/>
        <end position="68"/>
    </location>
</feature>
<dbReference type="PANTHER" id="PTHR31286">
    <property type="entry name" value="GLYCINE-RICH CELL WALL STRUCTURAL PROTEIN 1.8-LIKE"/>
    <property type="match status" value="1"/>
</dbReference>
<dbReference type="GO" id="GO:0008270">
    <property type="term" value="F:zinc ion binding"/>
    <property type="evidence" value="ECO:0007669"/>
    <property type="project" value="UniProtKB-KW"/>
</dbReference>
<proteinExistence type="predicted"/>
<dbReference type="InterPro" id="IPR040256">
    <property type="entry name" value="At4g02000-like"/>
</dbReference>
<sequence length="101" mass="11426">MDKVVKLDVQTDNKNRGRFARLAVYLNLDRPLISQMFVDGEILHVEYEGLSLLCFACGKYGHAKEICKLAKPSQNLGCLANMTGMPMGESTVLWETFWRVT</sequence>
<evidence type="ECO:0000256" key="1">
    <source>
        <dbReference type="PROSITE-ProRule" id="PRU00047"/>
    </source>
</evidence>
<evidence type="ECO:0000259" key="2">
    <source>
        <dbReference type="PROSITE" id="PS50158"/>
    </source>
</evidence>
<keyword evidence="1" id="KW-0863">Zinc-finger</keyword>
<gene>
    <name evidence="3" type="ORF">J1N35_035196</name>
</gene>
<comment type="caution">
    <text evidence="3">The sequence shown here is derived from an EMBL/GenBank/DDBJ whole genome shotgun (WGS) entry which is preliminary data.</text>
</comment>
<dbReference type="AlphaFoldDB" id="A0A9D3UTT4"/>